<feature type="compositionally biased region" description="Basic and acidic residues" evidence="1">
    <location>
        <begin position="60"/>
        <end position="74"/>
    </location>
</feature>
<evidence type="ECO:0000256" key="1">
    <source>
        <dbReference type="SAM" id="MobiDB-lite"/>
    </source>
</evidence>
<reference evidence="2" key="1">
    <citation type="submission" date="2016-06" db="UniProtKB">
        <authorList>
            <consortium name="WormBaseParasite"/>
        </authorList>
    </citation>
    <scope>IDENTIFICATION</scope>
</reference>
<organism evidence="2">
    <name type="scientific">Schistocephalus solidus</name>
    <name type="common">Tapeworm</name>
    <dbReference type="NCBI Taxonomy" id="70667"/>
    <lineage>
        <taxon>Eukaryota</taxon>
        <taxon>Metazoa</taxon>
        <taxon>Spiralia</taxon>
        <taxon>Lophotrochozoa</taxon>
        <taxon>Platyhelminthes</taxon>
        <taxon>Cestoda</taxon>
        <taxon>Eucestoda</taxon>
        <taxon>Diphyllobothriidea</taxon>
        <taxon>Diphyllobothriidae</taxon>
        <taxon>Schistocephalus</taxon>
    </lineage>
</organism>
<evidence type="ECO:0000313" key="2">
    <source>
        <dbReference type="WBParaSite" id="SSLN_0000958101-mRNA-1"/>
    </source>
</evidence>
<protein>
    <submittedName>
        <fullName evidence="2">IRS-type PTB domain-containing protein</fullName>
    </submittedName>
</protein>
<accession>A0A183SYD4</accession>
<name>A0A183SYD4_SCHSO</name>
<dbReference type="AlphaFoldDB" id="A0A183SYD4"/>
<proteinExistence type="predicted"/>
<sequence>LTFEPHRVEFAQASSSEILELSGTEPTRLCENMHSSGARKQGPYQARYSQTPTSPTSASDEYRSTTEPRFDEYRSTTEPRFVVHPTEDAIHNLPPESLQQHHIFQCEERPQLHGSILLLEMVPYKEKEVEVAGALTSVKATMPCKEMPKSLSKYMDSRQYRKDFGQIAEQDKIHVNGHASEDFDCRYAEFVGRVLPGYGIFYSKKPYQTCREVEGRTGDFRERQNQTLATLPIALYKPTRVHHQAPKRCFLEPEPAINDDYLYPDAVTPTKVEKSLSAVEESKGIKENRYDVPFMDDDAFLPRKLHSPSYTTLITDDETSSELGYSYGYYDGRYTKADHLANEEDEKSNQGTSFLFVSLRNLLASI</sequence>
<feature type="region of interest" description="Disordered" evidence="1">
    <location>
        <begin position="19"/>
        <end position="74"/>
    </location>
</feature>
<dbReference type="WBParaSite" id="SSLN_0000958101-mRNA-1">
    <property type="protein sequence ID" value="SSLN_0000958101-mRNA-1"/>
    <property type="gene ID" value="SSLN_0000958101"/>
</dbReference>
<feature type="compositionally biased region" description="Polar residues" evidence="1">
    <location>
        <begin position="47"/>
        <end position="59"/>
    </location>
</feature>